<dbReference type="Proteomes" id="UP001607303">
    <property type="component" value="Unassembled WGS sequence"/>
</dbReference>
<protein>
    <submittedName>
        <fullName evidence="3">F-actin-monooxygenase MICAL3</fullName>
    </submittedName>
</protein>
<evidence type="ECO:0000313" key="3">
    <source>
        <dbReference type="EMBL" id="KAL2739702.1"/>
    </source>
</evidence>
<organism evidence="3 4">
    <name type="scientific">Vespula maculifrons</name>
    <name type="common">Eastern yellow jacket</name>
    <name type="synonym">Wasp</name>
    <dbReference type="NCBI Taxonomy" id="7453"/>
    <lineage>
        <taxon>Eukaryota</taxon>
        <taxon>Metazoa</taxon>
        <taxon>Ecdysozoa</taxon>
        <taxon>Arthropoda</taxon>
        <taxon>Hexapoda</taxon>
        <taxon>Insecta</taxon>
        <taxon>Pterygota</taxon>
        <taxon>Neoptera</taxon>
        <taxon>Endopterygota</taxon>
        <taxon>Hymenoptera</taxon>
        <taxon>Apocrita</taxon>
        <taxon>Aculeata</taxon>
        <taxon>Vespoidea</taxon>
        <taxon>Vespidae</taxon>
        <taxon>Vespinae</taxon>
        <taxon>Vespula</taxon>
    </lineage>
</organism>
<evidence type="ECO:0000313" key="4">
    <source>
        <dbReference type="Proteomes" id="UP001607303"/>
    </source>
</evidence>
<feature type="transmembrane region" description="Helical" evidence="2">
    <location>
        <begin position="190"/>
        <end position="213"/>
    </location>
</feature>
<sequence>MQGEQQRGRTSRASSTSSLGREVRCGCQYYQSDSLLPERQARIARPSSRTAMQEPSRHPCSEHEYEPIAAPLTHPVTAPVVQIIDTDVVPVADSDDSIDERGLLPPRLILGGDVILPLDGRIEDVAMEGQELGETVGDTSEEQDSPQQLQDRLEERYLSSPSPSAPTPIIAPTTPGAESRTDGEVNTSQVVILTFLPFSIFSPLTSFSISTILRT</sequence>
<keyword evidence="2" id="KW-0472">Membrane</keyword>
<keyword evidence="2" id="KW-1133">Transmembrane helix</keyword>
<comment type="caution">
    <text evidence="3">The sequence shown here is derived from an EMBL/GenBank/DDBJ whole genome shotgun (WGS) entry which is preliminary data.</text>
</comment>
<feature type="region of interest" description="Disordered" evidence="1">
    <location>
        <begin position="38"/>
        <end position="62"/>
    </location>
</feature>
<keyword evidence="4" id="KW-1185">Reference proteome</keyword>
<feature type="compositionally biased region" description="Low complexity" evidence="1">
    <location>
        <begin position="159"/>
        <end position="175"/>
    </location>
</feature>
<proteinExistence type="predicted"/>
<feature type="compositionally biased region" description="Low complexity" evidence="1">
    <location>
        <begin position="11"/>
        <end position="20"/>
    </location>
</feature>
<feature type="region of interest" description="Disordered" evidence="1">
    <location>
        <begin position="156"/>
        <end position="183"/>
    </location>
</feature>
<feature type="region of interest" description="Disordered" evidence="1">
    <location>
        <begin position="1"/>
        <end position="21"/>
    </location>
</feature>
<keyword evidence="2" id="KW-0812">Transmembrane</keyword>
<accession>A0ABD2C3U1</accession>
<dbReference type="AlphaFoldDB" id="A0ABD2C3U1"/>
<name>A0ABD2C3U1_VESMC</name>
<reference evidence="3 4" key="1">
    <citation type="journal article" date="2024" name="Ann. Entomol. Soc. Am.">
        <title>Genomic analyses of the southern and eastern yellowjacket wasps (Hymenoptera: Vespidae) reveal evolutionary signatures of social life.</title>
        <authorList>
            <person name="Catto M.A."/>
            <person name="Caine P.B."/>
            <person name="Orr S.E."/>
            <person name="Hunt B.G."/>
            <person name="Goodisman M.A.D."/>
        </authorList>
    </citation>
    <scope>NUCLEOTIDE SEQUENCE [LARGE SCALE GENOMIC DNA]</scope>
    <source>
        <strain evidence="3">232</strain>
        <tissue evidence="3">Head and thorax</tissue>
    </source>
</reference>
<evidence type="ECO:0000256" key="2">
    <source>
        <dbReference type="SAM" id="Phobius"/>
    </source>
</evidence>
<evidence type="ECO:0000256" key="1">
    <source>
        <dbReference type="SAM" id="MobiDB-lite"/>
    </source>
</evidence>
<gene>
    <name evidence="3" type="ORF">V1477_011091</name>
</gene>
<dbReference type="EMBL" id="JAYRBN010000061">
    <property type="protein sequence ID" value="KAL2739702.1"/>
    <property type="molecule type" value="Genomic_DNA"/>
</dbReference>